<evidence type="ECO:0000313" key="18">
    <source>
        <dbReference type="Proteomes" id="UP000319384"/>
    </source>
</evidence>
<dbReference type="GO" id="GO:0005524">
    <property type="term" value="F:ATP binding"/>
    <property type="evidence" value="ECO:0007669"/>
    <property type="project" value="UniProtKB-UniRule"/>
</dbReference>
<dbReference type="SUPFAM" id="SSF82114">
    <property type="entry name" value="Riboflavin kinase-like"/>
    <property type="match status" value="1"/>
</dbReference>
<dbReference type="Pfam" id="PF01687">
    <property type="entry name" value="Flavokinase"/>
    <property type="match status" value="1"/>
</dbReference>
<dbReference type="PANTHER" id="PTHR22749">
    <property type="entry name" value="RIBOFLAVIN KINASE/FMN ADENYLYLTRANSFERASE"/>
    <property type="match status" value="1"/>
</dbReference>
<comment type="similarity">
    <text evidence="15">Belongs to the ribF family.</text>
</comment>
<dbReference type="GO" id="GO:0009231">
    <property type="term" value="P:riboflavin biosynthetic process"/>
    <property type="evidence" value="ECO:0007669"/>
    <property type="project" value="InterPro"/>
</dbReference>
<evidence type="ECO:0000313" key="17">
    <source>
        <dbReference type="EMBL" id="RZO27554.1"/>
    </source>
</evidence>
<dbReference type="AlphaFoldDB" id="A0A520N251"/>
<evidence type="ECO:0000256" key="7">
    <source>
        <dbReference type="ARBA" id="ARBA00022695"/>
    </source>
</evidence>
<dbReference type="InterPro" id="IPR015864">
    <property type="entry name" value="FAD_synthase"/>
</dbReference>
<evidence type="ECO:0000256" key="6">
    <source>
        <dbReference type="ARBA" id="ARBA00022679"/>
    </source>
</evidence>
<dbReference type="GO" id="GO:0003919">
    <property type="term" value="F:FMN adenylyltransferase activity"/>
    <property type="evidence" value="ECO:0007669"/>
    <property type="project" value="UniProtKB-UniRule"/>
</dbReference>
<keyword evidence="7 15" id="KW-0548">Nucleotidyltransferase</keyword>
<dbReference type="UniPathway" id="UPA00276">
    <property type="reaction ID" value="UER00406"/>
</dbReference>
<dbReference type="PIRSF" id="PIRSF004491">
    <property type="entry name" value="FAD_Synth"/>
    <property type="match status" value="1"/>
</dbReference>
<dbReference type="UniPathway" id="UPA00277">
    <property type="reaction ID" value="UER00407"/>
</dbReference>
<dbReference type="InterPro" id="IPR023468">
    <property type="entry name" value="Riboflavin_kinase"/>
</dbReference>
<accession>A0A520N251</accession>
<evidence type="ECO:0000256" key="14">
    <source>
        <dbReference type="ARBA" id="ARBA00049494"/>
    </source>
</evidence>
<dbReference type="SMART" id="SM00904">
    <property type="entry name" value="Flavokinase"/>
    <property type="match status" value="1"/>
</dbReference>
<dbReference type="InterPro" id="IPR023465">
    <property type="entry name" value="Riboflavin_kinase_dom_sf"/>
</dbReference>
<dbReference type="GO" id="GO:0009398">
    <property type="term" value="P:FMN biosynthetic process"/>
    <property type="evidence" value="ECO:0007669"/>
    <property type="project" value="UniProtKB-UniRule"/>
</dbReference>
<name>A0A520N251_9GAMM</name>
<keyword evidence="11 15" id="KW-0067">ATP-binding</keyword>
<evidence type="ECO:0000256" key="1">
    <source>
        <dbReference type="ARBA" id="ARBA00002121"/>
    </source>
</evidence>
<dbReference type="SUPFAM" id="SSF52374">
    <property type="entry name" value="Nucleotidylyl transferase"/>
    <property type="match status" value="1"/>
</dbReference>
<evidence type="ECO:0000256" key="11">
    <source>
        <dbReference type="ARBA" id="ARBA00022840"/>
    </source>
</evidence>
<evidence type="ECO:0000256" key="3">
    <source>
        <dbReference type="ARBA" id="ARBA00005201"/>
    </source>
</evidence>
<evidence type="ECO:0000259" key="16">
    <source>
        <dbReference type="SMART" id="SM00904"/>
    </source>
</evidence>
<keyword evidence="12" id="KW-0511">Multifunctional enzyme</keyword>
<dbReference type="PANTHER" id="PTHR22749:SF6">
    <property type="entry name" value="RIBOFLAVIN KINASE"/>
    <property type="match status" value="1"/>
</dbReference>
<dbReference type="GO" id="GO:0008531">
    <property type="term" value="F:riboflavin kinase activity"/>
    <property type="evidence" value="ECO:0007669"/>
    <property type="project" value="UniProtKB-UniRule"/>
</dbReference>
<evidence type="ECO:0000256" key="10">
    <source>
        <dbReference type="ARBA" id="ARBA00022827"/>
    </source>
</evidence>
<comment type="caution">
    <text evidence="17">The sequence shown here is derived from an EMBL/GenBank/DDBJ whole genome shotgun (WGS) entry which is preliminary data.</text>
</comment>
<dbReference type="GO" id="GO:0006747">
    <property type="term" value="P:FAD biosynthetic process"/>
    <property type="evidence" value="ECO:0007669"/>
    <property type="project" value="UniProtKB-UniRule"/>
</dbReference>
<protein>
    <recommendedName>
        <fullName evidence="15">Riboflavin biosynthesis protein</fullName>
    </recommendedName>
    <domain>
        <recommendedName>
            <fullName evidence="15">Riboflavin kinase</fullName>
            <ecNumber evidence="15">2.7.1.26</ecNumber>
        </recommendedName>
        <alternativeName>
            <fullName evidence="15">Flavokinase</fullName>
        </alternativeName>
    </domain>
    <domain>
        <recommendedName>
            <fullName evidence="15">FMN adenylyltransferase</fullName>
            <ecNumber evidence="15">2.7.7.2</ecNumber>
        </recommendedName>
        <alternativeName>
            <fullName evidence="15">FAD pyrophosphorylase</fullName>
        </alternativeName>
        <alternativeName>
            <fullName evidence="15">FAD synthase</fullName>
        </alternativeName>
    </domain>
</protein>
<dbReference type="NCBIfam" id="NF004162">
    <property type="entry name" value="PRK05627.1-5"/>
    <property type="match status" value="1"/>
</dbReference>
<dbReference type="EC" id="2.7.7.2" evidence="15"/>
<dbReference type="EMBL" id="SHBH01000001">
    <property type="protein sequence ID" value="RZO27554.1"/>
    <property type="molecule type" value="Genomic_DNA"/>
</dbReference>
<dbReference type="Pfam" id="PF06574">
    <property type="entry name" value="FAD_syn"/>
    <property type="match status" value="1"/>
</dbReference>
<feature type="domain" description="Riboflavin kinase" evidence="16">
    <location>
        <begin position="192"/>
        <end position="315"/>
    </location>
</feature>
<comment type="pathway">
    <text evidence="3 15">Cofactor biosynthesis; FMN biosynthesis; FMN from riboflavin (ATP route): step 1/1.</text>
</comment>
<comment type="function">
    <text evidence="1">Catalyzes the phosphorylation of riboflavin to FMN followed by the adenylation of FMN to FAD.</text>
</comment>
<proteinExistence type="inferred from homology"/>
<evidence type="ECO:0000256" key="15">
    <source>
        <dbReference type="PIRNR" id="PIRNR004491"/>
    </source>
</evidence>
<dbReference type="NCBIfam" id="NF004163">
    <property type="entry name" value="PRK05627.1-6"/>
    <property type="match status" value="1"/>
</dbReference>
<dbReference type="NCBIfam" id="TIGR00083">
    <property type="entry name" value="ribF"/>
    <property type="match status" value="1"/>
</dbReference>
<keyword evidence="6 15" id="KW-0808">Transferase</keyword>
<dbReference type="InterPro" id="IPR002606">
    <property type="entry name" value="Riboflavin_kinase_bac"/>
</dbReference>
<keyword evidence="4 15" id="KW-0285">Flavoprotein</keyword>
<gene>
    <name evidence="17" type="ORF">EVA95_00270</name>
</gene>
<evidence type="ECO:0000256" key="2">
    <source>
        <dbReference type="ARBA" id="ARBA00004726"/>
    </source>
</evidence>
<keyword evidence="5 15" id="KW-0288">FMN</keyword>
<comment type="catalytic activity">
    <reaction evidence="13 15">
        <text>riboflavin + ATP = FMN + ADP + H(+)</text>
        <dbReference type="Rhea" id="RHEA:14357"/>
        <dbReference type="ChEBI" id="CHEBI:15378"/>
        <dbReference type="ChEBI" id="CHEBI:30616"/>
        <dbReference type="ChEBI" id="CHEBI:57986"/>
        <dbReference type="ChEBI" id="CHEBI:58210"/>
        <dbReference type="ChEBI" id="CHEBI:456216"/>
        <dbReference type="EC" id="2.7.1.26"/>
    </reaction>
</comment>
<evidence type="ECO:0000256" key="9">
    <source>
        <dbReference type="ARBA" id="ARBA00022777"/>
    </source>
</evidence>
<keyword evidence="10 15" id="KW-0274">FAD</keyword>
<dbReference type="InterPro" id="IPR015865">
    <property type="entry name" value="Riboflavin_kinase_bac/euk"/>
</dbReference>
<evidence type="ECO:0000256" key="12">
    <source>
        <dbReference type="ARBA" id="ARBA00023268"/>
    </source>
</evidence>
<reference evidence="17 18" key="1">
    <citation type="submission" date="2019-02" db="EMBL/GenBank/DDBJ databases">
        <title>Prokaryotic population dynamics and viral predation in marine succession experiment using metagenomics: the confinement effect.</title>
        <authorList>
            <person name="Haro-Moreno J.M."/>
            <person name="Rodriguez-Valera F."/>
            <person name="Lopez-Perez M."/>
        </authorList>
    </citation>
    <scope>NUCLEOTIDE SEQUENCE [LARGE SCALE GENOMIC DNA]</scope>
    <source>
        <strain evidence="17">MED-G162</strain>
    </source>
</reference>
<sequence length="317" mass="36422">MYLIRGQHNLKLFRSRYPDVSLSGTIGNFDGLHIGHQAILKKIKNNAKKFNSKTIVFFTEPHAAEYFSKVRDENKNPPPRICPWREKVKLLKKSEIDFACFLKFNNDLRTMSPEEFITQILDSINLVSFTVGDDFRFGADRKGDTDLLKNWGDKNGILVENTETIIFNGKRVSSTRIREEILNNNFKNAESLLGRPYTFSGKVVHGQHLGRTINIPTANIWLPNQRLPIKGVYAVKCRLNNLSLNGIANMGVRPTVGGEKPVLEVHLFEFNENIYSQRLRVKFIEKIRDEKKFDNLDMLKSQIQEDISIAKNILSNQ</sequence>
<evidence type="ECO:0000256" key="8">
    <source>
        <dbReference type="ARBA" id="ARBA00022741"/>
    </source>
</evidence>
<dbReference type="Gene3D" id="2.40.30.30">
    <property type="entry name" value="Riboflavin kinase-like"/>
    <property type="match status" value="1"/>
</dbReference>
<evidence type="ECO:0000256" key="5">
    <source>
        <dbReference type="ARBA" id="ARBA00022643"/>
    </source>
</evidence>
<evidence type="ECO:0000256" key="4">
    <source>
        <dbReference type="ARBA" id="ARBA00022630"/>
    </source>
</evidence>
<evidence type="ECO:0000256" key="13">
    <source>
        <dbReference type="ARBA" id="ARBA00047880"/>
    </source>
</evidence>
<keyword evidence="8 15" id="KW-0547">Nucleotide-binding</keyword>
<dbReference type="CDD" id="cd02064">
    <property type="entry name" value="FAD_synthetase_N"/>
    <property type="match status" value="1"/>
</dbReference>
<comment type="pathway">
    <text evidence="2 15">Cofactor biosynthesis; FAD biosynthesis; FAD from FMN: step 1/1.</text>
</comment>
<dbReference type="EC" id="2.7.1.26" evidence="15"/>
<keyword evidence="9 15" id="KW-0418">Kinase</keyword>
<dbReference type="InterPro" id="IPR014729">
    <property type="entry name" value="Rossmann-like_a/b/a_fold"/>
</dbReference>
<organism evidence="17 18">
    <name type="scientific">SAR86 cluster bacterium</name>
    <dbReference type="NCBI Taxonomy" id="2030880"/>
    <lineage>
        <taxon>Bacteria</taxon>
        <taxon>Pseudomonadati</taxon>
        <taxon>Pseudomonadota</taxon>
        <taxon>Gammaproteobacteria</taxon>
        <taxon>SAR86 cluster</taxon>
    </lineage>
</organism>
<dbReference type="Proteomes" id="UP000319384">
    <property type="component" value="Unassembled WGS sequence"/>
</dbReference>
<comment type="catalytic activity">
    <reaction evidence="14 15">
        <text>FMN + ATP + H(+) = FAD + diphosphate</text>
        <dbReference type="Rhea" id="RHEA:17237"/>
        <dbReference type="ChEBI" id="CHEBI:15378"/>
        <dbReference type="ChEBI" id="CHEBI:30616"/>
        <dbReference type="ChEBI" id="CHEBI:33019"/>
        <dbReference type="ChEBI" id="CHEBI:57692"/>
        <dbReference type="ChEBI" id="CHEBI:58210"/>
        <dbReference type="EC" id="2.7.7.2"/>
    </reaction>
</comment>
<dbReference type="Gene3D" id="3.40.50.620">
    <property type="entry name" value="HUPs"/>
    <property type="match status" value="1"/>
</dbReference>